<dbReference type="Gene3D" id="1.10.287.610">
    <property type="entry name" value="Helix hairpin bin"/>
    <property type="match status" value="1"/>
</dbReference>
<keyword evidence="8" id="KW-0862">Zinc</keyword>
<evidence type="ECO:0000256" key="5">
    <source>
        <dbReference type="ARBA" id="ARBA00022705"/>
    </source>
</evidence>
<keyword evidence="6" id="KW-0479">Metal-binding</keyword>
<dbReference type="Pfam" id="PF00533">
    <property type="entry name" value="BRCT"/>
    <property type="match status" value="1"/>
</dbReference>
<dbReference type="Gene3D" id="3.40.50.10190">
    <property type="entry name" value="BRCT domain"/>
    <property type="match status" value="1"/>
</dbReference>
<dbReference type="SUPFAM" id="SSF47781">
    <property type="entry name" value="RuvA domain 2-like"/>
    <property type="match status" value="1"/>
</dbReference>
<dbReference type="GO" id="GO:0006281">
    <property type="term" value="P:DNA repair"/>
    <property type="evidence" value="ECO:0007669"/>
    <property type="project" value="UniProtKB-KW"/>
</dbReference>
<comment type="catalytic activity">
    <reaction evidence="12">
        <text>NAD(+) + (deoxyribonucleotide)n-3'-hydroxyl + 5'-phospho-(deoxyribonucleotide)m = (deoxyribonucleotide)n+m + AMP + beta-nicotinamide D-nucleotide.</text>
        <dbReference type="EC" id="6.5.1.2"/>
    </reaction>
</comment>
<dbReference type="SMART" id="SM00292">
    <property type="entry name" value="BRCT"/>
    <property type="match status" value="1"/>
</dbReference>
<dbReference type="Gene3D" id="2.40.50.140">
    <property type="entry name" value="Nucleic acid-binding proteins"/>
    <property type="match status" value="1"/>
</dbReference>
<dbReference type="Pfam" id="PF03119">
    <property type="entry name" value="DNA_ligase_ZBD"/>
    <property type="match status" value="1"/>
</dbReference>
<dbReference type="SMART" id="SM00278">
    <property type="entry name" value="HhH1"/>
    <property type="match status" value="3"/>
</dbReference>
<keyword evidence="11" id="KW-0234">DNA repair</keyword>
<name>A0A6J6EPR3_9ZZZZ</name>
<dbReference type="PROSITE" id="PS50172">
    <property type="entry name" value="BRCT"/>
    <property type="match status" value="1"/>
</dbReference>
<reference evidence="14" key="1">
    <citation type="submission" date="2020-05" db="EMBL/GenBank/DDBJ databases">
        <authorList>
            <person name="Chiriac C."/>
            <person name="Salcher M."/>
            <person name="Ghai R."/>
            <person name="Kavagutti S V."/>
        </authorList>
    </citation>
    <scope>NUCLEOTIDE SEQUENCE</scope>
</reference>
<comment type="function">
    <text evidence="2">DNA ligase that catalyzes the formation of phosphodiester linkages between 5'-phosphoryl and 3'-hydroxyl groups in double-stranded DNA using NAD as a coenzyme and as the energy source for the reaction. It is essential for DNA replication and repair of damaged DNA.</text>
</comment>
<dbReference type="PROSITE" id="PS01055">
    <property type="entry name" value="DNA_LIGASE_N1"/>
    <property type="match status" value="1"/>
</dbReference>
<dbReference type="NCBIfam" id="TIGR00575">
    <property type="entry name" value="dnlj"/>
    <property type="match status" value="1"/>
</dbReference>
<proteinExistence type="inferred from homology"/>
<dbReference type="Gene3D" id="3.30.470.30">
    <property type="entry name" value="DNA ligase/mRNA capping enzyme"/>
    <property type="match status" value="1"/>
</dbReference>
<evidence type="ECO:0000313" key="14">
    <source>
        <dbReference type="EMBL" id="CAB4578550.1"/>
    </source>
</evidence>
<dbReference type="PANTHER" id="PTHR23389:SF9">
    <property type="entry name" value="DNA LIGASE"/>
    <property type="match status" value="1"/>
</dbReference>
<dbReference type="InterPro" id="IPR004149">
    <property type="entry name" value="Znf_DNAligase_C4"/>
</dbReference>
<dbReference type="SUPFAM" id="SSF52113">
    <property type="entry name" value="BRCT domain"/>
    <property type="match status" value="1"/>
</dbReference>
<dbReference type="GO" id="GO:0005829">
    <property type="term" value="C:cytosol"/>
    <property type="evidence" value="ECO:0007669"/>
    <property type="project" value="TreeGrafter"/>
</dbReference>
<gene>
    <name evidence="14" type="ORF">UFOPK1740_00733</name>
</gene>
<dbReference type="InterPro" id="IPR001679">
    <property type="entry name" value="DNA_ligase"/>
</dbReference>
<evidence type="ECO:0000256" key="3">
    <source>
        <dbReference type="ARBA" id="ARBA00012722"/>
    </source>
</evidence>
<dbReference type="PROSITE" id="PS01056">
    <property type="entry name" value="DNA_LIGASE_N2"/>
    <property type="match status" value="1"/>
</dbReference>
<keyword evidence="5" id="KW-0235">DNA replication</keyword>
<dbReference type="Pfam" id="PF03120">
    <property type="entry name" value="OB_DNA_ligase"/>
    <property type="match status" value="1"/>
</dbReference>
<dbReference type="AlphaFoldDB" id="A0A6J6EPR3"/>
<evidence type="ECO:0000259" key="13">
    <source>
        <dbReference type="PROSITE" id="PS50172"/>
    </source>
</evidence>
<dbReference type="PIRSF" id="PIRSF001604">
    <property type="entry name" value="LigA"/>
    <property type="match status" value="1"/>
</dbReference>
<evidence type="ECO:0000256" key="10">
    <source>
        <dbReference type="ARBA" id="ARBA00023027"/>
    </source>
</evidence>
<protein>
    <recommendedName>
        <fullName evidence="3">DNA ligase (NAD(+))</fullName>
        <ecNumber evidence="3">6.5.1.2</ecNumber>
    </recommendedName>
</protein>
<dbReference type="EMBL" id="CAEZTU010000028">
    <property type="protein sequence ID" value="CAB4578550.1"/>
    <property type="molecule type" value="Genomic_DNA"/>
</dbReference>
<organism evidence="14">
    <name type="scientific">freshwater metagenome</name>
    <dbReference type="NCBI Taxonomy" id="449393"/>
    <lineage>
        <taxon>unclassified sequences</taxon>
        <taxon>metagenomes</taxon>
        <taxon>ecological metagenomes</taxon>
    </lineage>
</organism>
<dbReference type="SUPFAM" id="SSF50249">
    <property type="entry name" value="Nucleic acid-binding proteins"/>
    <property type="match status" value="1"/>
</dbReference>
<dbReference type="InterPro" id="IPR041663">
    <property type="entry name" value="DisA/LigA_HHH"/>
</dbReference>
<dbReference type="InterPro" id="IPR013840">
    <property type="entry name" value="DNAligase_N"/>
</dbReference>
<dbReference type="EC" id="6.5.1.2" evidence="3"/>
<dbReference type="FunFam" id="2.40.50.140:FF:000012">
    <property type="entry name" value="DNA ligase"/>
    <property type="match status" value="1"/>
</dbReference>
<evidence type="ECO:0000256" key="2">
    <source>
        <dbReference type="ARBA" id="ARBA00004067"/>
    </source>
</evidence>
<evidence type="ECO:0000256" key="7">
    <source>
        <dbReference type="ARBA" id="ARBA00022763"/>
    </source>
</evidence>
<dbReference type="InterPro" id="IPR033136">
    <property type="entry name" value="DNA_ligase_CS"/>
</dbReference>
<evidence type="ECO:0000256" key="9">
    <source>
        <dbReference type="ARBA" id="ARBA00022842"/>
    </source>
</evidence>
<dbReference type="GO" id="GO:0046872">
    <property type="term" value="F:metal ion binding"/>
    <property type="evidence" value="ECO:0007669"/>
    <property type="project" value="UniProtKB-KW"/>
</dbReference>
<evidence type="ECO:0000256" key="1">
    <source>
        <dbReference type="ARBA" id="ARBA00001946"/>
    </source>
</evidence>
<dbReference type="CDD" id="cd00114">
    <property type="entry name" value="LIGANc"/>
    <property type="match status" value="1"/>
</dbReference>
<dbReference type="GO" id="GO:0006260">
    <property type="term" value="P:DNA replication"/>
    <property type="evidence" value="ECO:0007669"/>
    <property type="project" value="UniProtKB-KW"/>
</dbReference>
<feature type="domain" description="BRCT" evidence="13">
    <location>
        <begin position="635"/>
        <end position="720"/>
    </location>
</feature>
<comment type="cofactor">
    <cofactor evidence="1">
        <name>Mg(2+)</name>
        <dbReference type="ChEBI" id="CHEBI:18420"/>
    </cofactor>
</comment>
<dbReference type="Gene3D" id="6.20.10.30">
    <property type="match status" value="1"/>
</dbReference>
<accession>A0A6J6EPR3</accession>
<evidence type="ECO:0000256" key="12">
    <source>
        <dbReference type="ARBA" id="ARBA00034005"/>
    </source>
</evidence>
<dbReference type="InterPro" id="IPR001357">
    <property type="entry name" value="BRCT_dom"/>
</dbReference>
<dbReference type="InterPro" id="IPR018239">
    <property type="entry name" value="DNA_ligase_AS"/>
</dbReference>
<dbReference type="PANTHER" id="PTHR23389">
    <property type="entry name" value="CHROMOSOME TRANSMISSION FIDELITY FACTOR 18"/>
    <property type="match status" value="1"/>
</dbReference>
<dbReference type="InterPro" id="IPR003583">
    <property type="entry name" value="Hlx-hairpin-Hlx_DNA-bd_motif"/>
</dbReference>
<dbReference type="NCBIfam" id="NF005932">
    <property type="entry name" value="PRK07956.1"/>
    <property type="match status" value="1"/>
</dbReference>
<evidence type="ECO:0000256" key="8">
    <source>
        <dbReference type="ARBA" id="ARBA00022833"/>
    </source>
</evidence>
<dbReference type="CDD" id="cd17748">
    <property type="entry name" value="BRCT_DNA_ligase_like"/>
    <property type="match status" value="1"/>
</dbReference>
<dbReference type="HAMAP" id="MF_01588">
    <property type="entry name" value="DNA_ligase_A"/>
    <property type="match status" value="1"/>
</dbReference>
<dbReference type="InterPro" id="IPR004150">
    <property type="entry name" value="NAD_DNA_ligase_OB"/>
</dbReference>
<dbReference type="FunFam" id="1.10.150.20:FF:000006">
    <property type="entry name" value="DNA ligase"/>
    <property type="match status" value="1"/>
</dbReference>
<dbReference type="Pfam" id="PF01653">
    <property type="entry name" value="DNA_ligase_aden"/>
    <property type="match status" value="2"/>
</dbReference>
<dbReference type="InterPro" id="IPR012340">
    <property type="entry name" value="NA-bd_OB-fold"/>
</dbReference>
<keyword evidence="9" id="KW-0460">Magnesium</keyword>
<evidence type="ECO:0000256" key="11">
    <source>
        <dbReference type="ARBA" id="ARBA00023204"/>
    </source>
</evidence>
<evidence type="ECO:0000256" key="4">
    <source>
        <dbReference type="ARBA" id="ARBA00022598"/>
    </source>
</evidence>
<keyword evidence="4" id="KW-0436">Ligase</keyword>
<dbReference type="InterPro" id="IPR010994">
    <property type="entry name" value="RuvA_2-like"/>
</dbReference>
<dbReference type="GO" id="GO:0003677">
    <property type="term" value="F:DNA binding"/>
    <property type="evidence" value="ECO:0007669"/>
    <property type="project" value="InterPro"/>
</dbReference>
<dbReference type="SUPFAM" id="SSF56091">
    <property type="entry name" value="DNA ligase/mRNA capping enzyme, catalytic domain"/>
    <property type="match status" value="1"/>
</dbReference>
<dbReference type="InterPro" id="IPR036420">
    <property type="entry name" value="BRCT_dom_sf"/>
</dbReference>
<evidence type="ECO:0000256" key="6">
    <source>
        <dbReference type="ARBA" id="ARBA00022723"/>
    </source>
</evidence>
<dbReference type="GO" id="GO:0003911">
    <property type="term" value="F:DNA ligase (NAD+) activity"/>
    <property type="evidence" value="ECO:0007669"/>
    <property type="project" value="UniProtKB-EC"/>
</dbReference>
<dbReference type="SMART" id="SM00532">
    <property type="entry name" value="LIGANc"/>
    <property type="match status" value="1"/>
</dbReference>
<sequence length="725" mass="79729">MAKSIPDSSKNRWTELVEIIEEARRKYYVLDSPTISDDEYDKAFKELEQLEQKYPELATQDSPTQSVGGVASELFEPVEHRVRMMSLEDVFDVEELEEWANRVSKSTSSLPETICELKVDGLALNLLYLDGNLSRVATRGDGRVGEDVTYNTQFIPTIPRSLKASQGAKIPSVIEVRGEVYFDLKDFDSLNNEVMDLGRTPFANPRNAAAGTIRQRVDKREEELALAISEKKPDARIEKLKSEFNRSTASLSRLKLVVHGIGALEGFEFKTQDEAYKTLGNLGLPVATTTKVTKDLKSVISFIEEFGNKRRELSHEIDGVVVKVNDINTQKNLGATSRTPRWAVAYKYPPEVVRTKLLDIEVNVGRTGRVTPFAVMQPIKVAGSTVSMATLHNQQEIVRKGVLIGDTVYLRKAGDVIPEIVGPVVELRDGSEKKFEMPLKCPECGTKLAPAKDGDVDLRCSNAQSCPAQLRERLFHVGSRGAMDIEGLGAKSAAALLSDKILKDEGNLFNLNEKDLTVSEYFTRAPGKGESGRVLNKNGEELLSQLNAAKTRPLWRVLVALSIRHVGPTAAQALAREFKSLENIANAPLAELSEVNGVGEVIGIAVKEWFSEEWHKEIVGKWARAGVRIKDDEVTGPQPLKDMNFVITGSVPNYSRDGATNAVLERGGKVSGSVSKNTTMLVYGRADGSKYSKAVSLGIPKLDAENFDVLLNQGIAQALKLATTD</sequence>
<keyword evidence="7" id="KW-0227">DNA damage</keyword>
<dbReference type="InterPro" id="IPR013839">
    <property type="entry name" value="DNAligase_adenylation"/>
</dbReference>
<keyword evidence="10" id="KW-0520">NAD</keyword>
<dbReference type="Gene3D" id="1.10.150.20">
    <property type="entry name" value="5' to 3' exonuclease, C-terminal subdomain"/>
    <property type="match status" value="2"/>
</dbReference>
<dbReference type="Pfam" id="PF12826">
    <property type="entry name" value="HHH_2"/>
    <property type="match status" value="1"/>
</dbReference>